<evidence type="ECO:0000313" key="1">
    <source>
        <dbReference type="EMBL" id="EWM21642.1"/>
    </source>
</evidence>
<keyword evidence="2" id="KW-1185">Reference proteome</keyword>
<protein>
    <submittedName>
        <fullName evidence="1">Uncharacterized protein</fullName>
    </submittedName>
</protein>
<comment type="caution">
    <text evidence="1">The sequence shown here is derived from an EMBL/GenBank/DDBJ whole genome shotgun (WGS) entry which is preliminary data.</text>
</comment>
<organism evidence="1 2">
    <name type="scientific">Nannochloropsis gaditana</name>
    <dbReference type="NCBI Taxonomy" id="72520"/>
    <lineage>
        <taxon>Eukaryota</taxon>
        <taxon>Sar</taxon>
        <taxon>Stramenopiles</taxon>
        <taxon>Ochrophyta</taxon>
        <taxon>Eustigmatophyceae</taxon>
        <taxon>Eustigmatales</taxon>
        <taxon>Monodopsidaceae</taxon>
        <taxon>Nannochloropsis</taxon>
    </lineage>
</organism>
<name>W7T528_9STRA</name>
<evidence type="ECO:0000313" key="2">
    <source>
        <dbReference type="Proteomes" id="UP000019335"/>
    </source>
</evidence>
<dbReference type="Proteomes" id="UP000019335">
    <property type="component" value="Unassembled WGS sequence"/>
</dbReference>
<dbReference type="AlphaFoldDB" id="W7T528"/>
<accession>W7T528</accession>
<reference evidence="1 2" key="1">
    <citation type="journal article" date="2014" name="Mol. Plant">
        <title>Chromosome Scale Genome Assembly and Transcriptome Profiling of Nannochloropsis gaditana in Nitrogen Depletion.</title>
        <authorList>
            <person name="Corteggiani Carpinelli E."/>
            <person name="Telatin A."/>
            <person name="Vitulo N."/>
            <person name="Forcato C."/>
            <person name="D'Angelo M."/>
            <person name="Schiavon R."/>
            <person name="Vezzi A."/>
            <person name="Giacometti G.M."/>
            <person name="Morosinotto T."/>
            <person name="Valle G."/>
        </authorList>
    </citation>
    <scope>NUCLEOTIDE SEQUENCE [LARGE SCALE GENOMIC DNA]</scope>
    <source>
        <strain evidence="1 2">B-31</strain>
    </source>
</reference>
<proteinExistence type="predicted"/>
<gene>
    <name evidence="1" type="ORF">Naga_100012g82</name>
</gene>
<sequence>MFRNSGPKWVELCSQVLSHRDDVVLLLQVDKTGLITPAVAARRPTSSYESVLHRYQACYQDIRTYHIYKISNSLLPMRGA</sequence>
<dbReference type="EMBL" id="AZIL01002442">
    <property type="protein sequence ID" value="EWM21642.1"/>
    <property type="molecule type" value="Genomic_DNA"/>
</dbReference>